<gene>
    <name evidence="2" type="ORF">g.41013</name>
</gene>
<feature type="compositionally biased region" description="Polar residues" evidence="1">
    <location>
        <begin position="352"/>
        <end position="365"/>
    </location>
</feature>
<feature type="region of interest" description="Disordered" evidence="1">
    <location>
        <begin position="322"/>
        <end position="366"/>
    </location>
</feature>
<proteinExistence type="predicted"/>
<protein>
    <submittedName>
        <fullName evidence="2">Uncharacterized protein</fullName>
    </submittedName>
</protein>
<feature type="compositionally biased region" description="Basic and acidic residues" evidence="1">
    <location>
        <begin position="169"/>
        <end position="188"/>
    </location>
</feature>
<feature type="compositionally biased region" description="Polar residues" evidence="1">
    <location>
        <begin position="23"/>
        <end position="45"/>
    </location>
</feature>
<feature type="compositionally biased region" description="Basic and acidic residues" evidence="1">
    <location>
        <begin position="244"/>
        <end position="262"/>
    </location>
</feature>
<feature type="region of interest" description="Disordered" evidence="1">
    <location>
        <begin position="131"/>
        <end position="265"/>
    </location>
</feature>
<feature type="compositionally biased region" description="Polar residues" evidence="1">
    <location>
        <begin position="53"/>
        <end position="69"/>
    </location>
</feature>
<sequence>MSRFEWSRSDKDSLPPCLKARLSRQNSKDNTPTLTTSLDASSFPSDNPPLTRVKTSPDLNQNQDQTAQKPDNIDSMDSEAIRRERIEKYKEERRTFLRKKYRTDSFNNNDDKDEEMIRRLKAKANVRATENPDEIMTSGGGDSLESMEWITRRSPSRKREGSESSNEQMAREKELESRLSDQKFEKPIKKSPSKTLVSISYSPTKTKAPGWEVASSKSSQSEIERIPDRIVFSRSVSLSSNSDSLRDSRNISGDKPRQRPDDLNLTGISTLKKKDENLSPKVLGKTERRTWRAENNIQEGVVCKSPDESLVQRRVSQLSSSSGTMEVIKSETDTSNVKRRTSLTDLVKPPSTIRQRANSGSSKSPSYCIRDMAAMFENRDIK</sequence>
<dbReference type="EMBL" id="GECZ01007443">
    <property type="protein sequence ID" value="JAS62326.1"/>
    <property type="molecule type" value="Transcribed_RNA"/>
</dbReference>
<evidence type="ECO:0000256" key="1">
    <source>
        <dbReference type="SAM" id="MobiDB-lite"/>
    </source>
</evidence>
<name>A0A1B6GIR7_9HEMI</name>
<dbReference type="AlphaFoldDB" id="A0A1B6GIR7"/>
<feature type="compositionally biased region" description="Polar residues" evidence="1">
    <location>
        <begin position="193"/>
        <end position="205"/>
    </location>
</feature>
<feature type="compositionally biased region" description="Basic and acidic residues" evidence="1">
    <location>
        <begin position="1"/>
        <end position="13"/>
    </location>
</feature>
<feature type="region of interest" description="Disordered" evidence="1">
    <location>
        <begin position="1"/>
        <end position="94"/>
    </location>
</feature>
<evidence type="ECO:0000313" key="2">
    <source>
        <dbReference type="EMBL" id="JAS62326.1"/>
    </source>
</evidence>
<organism evidence="2">
    <name type="scientific">Cuerna arida</name>
    <dbReference type="NCBI Taxonomy" id="1464854"/>
    <lineage>
        <taxon>Eukaryota</taxon>
        <taxon>Metazoa</taxon>
        <taxon>Ecdysozoa</taxon>
        <taxon>Arthropoda</taxon>
        <taxon>Hexapoda</taxon>
        <taxon>Insecta</taxon>
        <taxon>Pterygota</taxon>
        <taxon>Neoptera</taxon>
        <taxon>Paraneoptera</taxon>
        <taxon>Hemiptera</taxon>
        <taxon>Auchenorrhyncha</taxon>
        <taxon>Membracoidea</taxon>
        <taxon>Cicadellidae</taxon>
        <taxon>Cicadellinae</taxon>
        <taxon>Proconiini</taxon>
        <taxon>Cuerna</taxon>
    </lineage>
</organism>
<accession>A0A1B6GIR7</accession>
<feature type="compositionally biased region" description="Basic and acidic residues" evidence="1">
    <location>
        <begin position="79"/>
        <end position="94"/>
    </location>
</feature>
<feature type="compositionally biased region" description="Low complexity" evidence="1">
    <location>
        <begin position="229"/>
        <end position="243"/>
    </location>
</feature>
<reference evidence="2" key="1">
    <citation type="submission" date="2015-11" db="EMBL/GenBank/DDBJ databases">
        <title>De novo transcriptome assembly of four potential Pierce s Disease insect vectors from Arizona vineyards.</title>
        <authorList>
            <person name="Tassone E.E."/>
        </authorList>
    </citation>
    <scope>NUCLEOTIDE SEQUENCE</scope>
</reference>